<dbReference type="GO" id="GO:0004497">
    <property type="term" value="F:monooxygenase activity"/>
    <property type="evidence" value="ECO:0007669"/>
    <property type="project" value="UniProtKB-ARBA"/>
</dbReference>
<dbReference type="PANTHER" id="PTHR21266:SF60">
    <property type="entry name" value="3-KETOSTEROID-9-ALPHA-MONOOXYGENASE, OXYGENASE COMPONENT"/>
    <property type="match status" value="1"/>
</dbReference>
<keyword evidence="5" id="KW-0411">Iron-sulfur</keyword>
<evidence type="ECO:0000256" key="5">
    <source>
        <dbReference type="ARBA" id="ARBA00023014"/>
    </source>
</evidence>
<dbReference type="Gene3D" id="2.102.10.10">
    <property type="entry name" value="Rieske [2Fe-2S] iron-sulphur domain"/>
    <property type="match status" value="1"/>
</dbReference>
<organism evidence="8 9">
    <name type="scientific">Streptomyces spongiae</name>
    <dbReference type="NCBI Taxonomy" id="565072"/>
    <lineage>
        <taxon>Bacteria</taxon>
        <taxon>Bacillati</taxon>
        <taxon>Actinomycetota</taxon>
        <taxon>Actinomycetes</taxon>
        <taxon>Kitasatosporales</taxon>
        <taxon>Streptomycetaceae</taxon>
        <taxon>Streptomyces</taxon>
    </lineage>
</organism>
<dbReference type="InterPro" id="IPR036922">
    <property type="entry name" value="Rieske_2Fe-2S_sf"/>
</dbReference>
<evidence type="ECO:0000313" key="9">
    <source>
        <dbReference type="Proteomes" id="UP000400924"/>
    </source>
</evidence>
<dbReference type="Pfam" id="PF11160">
    <property type="entry name" value="Hva1_TUDOR"/>
    <property type="match status" value="1"/>
</dbReference>
<dbReference type="EMBL" id="VJZC01000362">
    <property type="protein sequence ID" value="MPY62019.1"/>
    <property type="molecule type" value="Genomic_DNA"/>
</dbReference>
<dbReference type="Proteomes" id="UP000400924">
    <property type="component" value="Unassembled WGS sequence"/>
</dbReference>
<keyword evidence="9" id="KW-1185">Reference proteome</keyword>
<gene>
    <name evidence="8" type="ORF">FNH08_34225</name>
</gene>
<feature type="domain" description="Rieske" evidence="7">
    <location>
        <begin position="53"/>
        <end position="142"/>
    </location>
</feature>
<evidence type="ECO:0000256" key="3">
    <source>
        <dbReference type="ARBA" id="ARBA00023002"/>
    </source>
</evidence>
<accession>A0A5N8XRL3</accession>
<dbReference type="InterPro" id="IPR017941">
    <property type="entry name" value="Rieske_2Fe-2S"/>
</dbReference>
<evidence type="ECO:0000259" key="7">
    <source>
        <dbReference type="PROSITE" id="PS51296"/>
    </source>
</evidence>
<evidence type="ECO:0000313" key="8">
    <source>
        <dbReference type="EMBL" id="MPY62019.1"/>
    </source>
</evidence>
<protein>
    <submittedName>
        <fullName evidence="8">DUF2945 domain-containing protein</fullName>
    </submittedName>
</protein>
<dbReference type="AlphaFoldDB" id="A0A5N8XRL3"/>
<comment type="caution">
    <text evidence="8">The sequence shown here is derived from an EMBL/GenBank/DDBJ whole genome shotgun (WGS) entry which is preliminary data.</text>
</comment>
<keyword evidence="2" id="KW-0479">Metal-binding</keyword>
<dbReference type="GO" id="GO:0051537">
    <property type="term" value="F:2 iron, 2 sulfur cluster binding"/>
    <property type="evidence" value="ECO:0007669"/>
    <property type="project" value="UniProtKB-KW"/>
</dbReference>
<dbReference type="Pfam" id="PF19299">
    <property type="entry name" value="DUF5914"/>
    <property type="match status" value="1"/>
</dbReference>
<reference evidence="8 9" key="1">
    <citation type="submission" date="2019-07" db="EMBL/GenBank/DDBJ databases">
        <title>New species of Amycolatopsis and Streptomyces.</title>
        <authorList>
            <person name="Duangmal K."/>
            <person name="Teo W.F.A."/>
            <person name="Lipun K."/>
        </authorList>
    </citation>
    <scope>NUCLEOTIDE SEQUENCE [LARGE SCALE GENOMIC DNA]</scope>
    <source>
        <strain evidence="8 9">NBRC 106415</strain>
    </source>
</reference>
<feature type="compositionally biased region" description="Polar residues" evidence="6">
    <location>
        <begin position="380"/>
        <end position="390"/>
    </location>
</feature>
<evidence type="ECO:0000256" key="6">
    <source>
        <dbReference type="SAM" id="MobiDB-lite"/>
    </source>
</evidence>
<dbReference type="PANTHER" id="PTHR21266">
    <property type="entry name" value="IRON-SULFUR DOMAIN CONTAINING PROTEIN"/>
    <property type="match status" value="1"/>
</dbReference>
<dbReference type="GO" id="GO:0046872">
    <property type="term" value="F:metal ion binding"/>
    <property type="evidence" value="ECO:0007669"/>
    <property type="project" value="UniProtKB-KW"/>
</dbReference>
<dbReference type="InterPro" id="IPR050584">
    <property type="entry name" value="Cholesterol_7-desaturase"/>
</dbReference>
<dbReference type="InterPro" id="IPR045612">
    <property type="entry name" value="DUF5914"/>
</dbReference>
<evidence type="ECO:0000256" key="4">
    <source>
        <dbReference type="ARBA" id="ARBA00023004"/>
    </source>
</evidence>
<keyword evidence="3" id="KW-0560">Oxidoreductase</keyword>
<name>A0A5N8XRL3_9ACTN</name>
<dbReference type="GO" id="GO:0016705">
    <property type="term" value="F:oxidoreductase activity, acting on paired donors, with incorporation or reduction of molecular oxygen"/>
    <property type="evidence" value="ECO:0007669"/>
    <property type="project" value="UniProtKB-ARBA"/>
</dbReference>
<keyword evidence="4" id="KW-0408">Iron</keyword>
<dbReference type="Gene3D" id="2.30.30.1060">
    <property type="match status" value="1"/>
</dbReference>
<feature type="region of interest" description="Disordered" evidence="6">
    <location>
        <begin position="330"/>
        <end position="441"/>
    </location>
</feature>
<dbReference type="SUPFAM" id="SSF50022">
    <property type="entry name" value="ISP domain"/>
    <property type="match status" value="1"/>
</dbReference>
<evidence type="ECO:0000256" key="1">
    <source>
        <dbReference type="ARBA" id="ARBA00022714"/>
    </source>
</evidence>
<feature type="compositionally biased region" description="Basic and acidic residues" evidence="6">
    <location>
        <begin position="344"/>
        <end position="361"/>
    </location>
</feature>
<proteinExistence type="predicted"/>
<dbReference type="InterPro" id="IPR021331">
    <property type="entry name" value="Hva1_TUDOR"/>
</dbReference>
<keyword evidence="1" id="KW-0001">2Fe-2S</keyword>
<dbReference type="OrthoDB" id="4741956at2"/>
<dbReference type="Pfam" id="PF00355">
    <property type="entry name" value="Rieske"/>
    <property type="match status" value="1"/>
</dbReference>
<sequence length="441" mass="47837">MSPDPSPRRARYPLRLRRRPVRWERQVPTWRQARPAVITGALQRALARPSGNWFVVGATADVTSTRPLSGTVAGTEVVVWRDARGRLVGGPGQCPHLGAPLADSPVRCGTLVCHWHGLSLDGSAYVGWEPLPVHDDGVLVWVRLDAVGGEEPTRAPVVPVRPAPAASVHAVWTGVGTCEPRDVVANRLDPWHGAWLHPYSFVDLTVVRAPGDGQDDDTFVVDVSFRLARRVVVPVRAEFTAPEPRTVLMRITEGEGVGSVVETHATPLGPDGLGRPRTAVVEAVVATSQRPGFALARALAPALRPLMRTAAGRLWRDDLAYAGRLRDLRERGMKEKGTTMAKNTESRKNTKDTKDTRHAENTNETGNGKGEKLVQGDEVTWNSHGSTTEGTVEGEITRRTEAAGRTVDASPDDPQYEVRSAKSGKPAVHDPSALRKKRTGD</sequence>
<dbReference type="PROSITE" id="PS51296">
    <property type="entry name" value="RIESKE"/>
    <property type="match status" value="1"/>
</dbReference>
<evidence type="ECO:0000256" key="2">
    <source>
        <dbReference type="ARBA" id="ARBA00022723"/>
    </source>
</evidence>